<evidence type="ECO:0000256" key="3">
    <source>
        <dbReference type="ARBA" id="ARBA00022475"/>
    </source>
</evidence>
<reference evidence="8" key="2">
    <citation type="submission" date="2021-04" db="EMBL/GenBank/DDBJ databases">
        <authorList>
            <person name="Gilroy R."/>
        </authorList>
    </citation>
    <scope>NUCLEOTIDE SEQUENCE</scope>
    <source>
        <strain evidence="8">CHK193-4272</strain>
    </source>
</reference>
<evidence type="ECO:0000256" key="4">
    <source>
        <dbReference type="ARBA" id="ARBA00022692"/>
    </source>
</evidence>
<proteinExistence type="inferred from homology"/>
<dbReference type="EMBL" id="DXIE01000030">
    <property type="protein sequence ID" value="HIV62181.1"/>
    <property type="molecule type" value="Genomic_DNA"/>
</dbReference>
<dbReference type="Proteomes" id="UP000886808">
    <property type="component" value="Unassembled WGS sequence"/>
</dbReference>
<feature type="transmembrane region" description="Helical" evidence="7">
    <location>
        <begin position="78"/>
        <end position="104"/>
    </location>
</feature>
<evidence type="ECO:0000256" key="7">
    <source>
        <dbReference type="SAM" id="Phobius"/>
    </source>
</evidence>
<keyword evidence="4 7" id="KW-0812">Transmembrane</keyword>
<dbReference type="Pfam" id="PF02417">
    <property type="entry name" value="Chromate_transp"/>
    <property type="match status" value="1"/>
</dbReference>
<dbReference type="InterPro" id="IPR003370">
    <property type="entry name" value="Chromate_transpt"/>
</dbReference>
<evidence type="ECO:0000313" key="9">
    <source>
        <dbReference type="Proteomes" id="UP000886808"/>
    </source>
</evidence>
<dbReference type="InterPro" id="IPR052518">
    <property type="entry name" value="CHR_Transporter"/>
</dbReference>
<keyword evidence="6 7" id="KW-0472">Membrane</keyword>
<accession>A0A9D1PHE1</accession>
<dbReference type="GO" id="GO:0005886">
    <property type="term" value="C:plasma membrane"/>
    <property type="evidence" value="ECO:0007669"/>
    <property type="project" value="UniProtKB-SubCell"/>
</dbReference>
<feature type="transmembrane region" description="Helical" evidence="7">
    <location>
        <begin position="110"/>
        <end position="132"/>
    </location>
</feature>
<dbReference type="PANTHER" id="PTHR43663">
    <property type="entry name" value="CHROMATE TRANSPORT PROTEIN-RELATED"/>
    <property type="match status" value="1"/>
</dbReference>
<evidence type="ECO:0000256" key="2">
    <source>
        <dbReference type="ARBA" id="ARBA00005262"/>
    </source>
</evidence>
<keyword evidence="3" id="KW-1003">Cell membrane</keyword>
<feature type="transmembrane region" description="Helical" evidence="7">
    <location>
        <begin position="144"/>
        <end position="160"/>
    </location>
</feature>
<reference evidence="8" key="1">
    <citation type="journal article" date="2021" name="PeerJ">
        <title>Extensive microbial diversity within the chicken gut microbiome revealed by metagenomics and culture.</title>
        <authorList>
            <person name="Gilroy R."/>
            <person name="Ravi A."/>
            <person name="Getino M."/>
            <person name="Pursley I."/>
            <person name="Horton D.L."/>
            <person name="Alikhan N.F."/>
            <person name="Baker D."/>
            <person name="Gharbi K."/>
            <person name="Hall N."/>
            <person name="Watson M."/>
            <person name="Adriaenssens E.M."/>
            <person name="Foster-Nyarko E."/>
            <person name="Jarju S."/>
            <person name="Secka A."/>
            <person name="Antonio M."/>
            <person name="Oren A."/>
            <person name="Chaudhuri R.R."/>
            <person name="La Ragione R."/>
            <person name="Hildebrand F."/>
            <person name="Pallen M.J."/>
        </authorList>
    </citation>
    <scope>NUCLEOTIDE SEQUENCE</scope>
    <source>
        <strain evidence="8">CHK193-4272</strain>
    </source>
</reference>
<gene>
    <name evidence="8" type="ORF">H9746_04935</name>
</gene>
<comment type="caution">
    <text evidence="8">The sequence shown here is derived from an EMBL/GenBank/DDBJ whole genome shotgun (WGS) entry which is preliminary data.</text>
</comment>
<evidence type="ECO:0000313" key="8">
    <source>
        <dbReference type="EMBL" id="HIV62181.1"/>
    </source>
</evidence>
<protein>
    <submittedName>
        <fullName evidence="8">Chromate transporter</fullName>
    </submittedName>
</protein>
<keyword evidence="5 7" id="KW-1133">Transmembrane helix</keyword>
<evidence type="ECO:0000256" key="1">
    <source>
        <dbReference type="ARBA" id="ARBA00004651"/>
    </source>
</evidence>
<feature type="transmembrane region" description="Helical" evidence="7">
    <location>
        <begin position="166"/>
        <end position="183"/>
    </location>
</feature>
<comment type="subcellular location">
    <subcellularLocation>
        <location evidence="1">Cell membrane</location>
        <topology evidence="1">Multi-pass membrane protein</topology>
    </subcellularLocation>
</comment>
<comment type="similarity">
    <text evidence="2">Belongs to the chromate ion transporter (CHR) (TC 2.A.51) family.</text>
</comment>
<organism evidence="8 9">
    <name type="scientific">Candidatus Butyricicoccus avistercoris</name>
    <dbReference type="NCBI Taxonomy" id="2838518"/>
    <lineage>
        <taxon>Bacteria</taxon>
        <taxon>Bacillati</taxon>
        <taxon>Bacillota</taxon>
        <taxon>Clostridia</taxon>
        <taxon>Eubacteriales</taxon>
        <taxon>Butyricicoccaceae</taxon>
        <taxon>Butyricicoccus</taxon>
    </lineage>
</organism>
<dbReference type="AlphaFoldDB" id="A0A9D1PHE1"/>
<sequence length="200" mass="21830">MKEKKHVLWQLFKATFMLSAFTFGGGFVIVSLMKKKFVEELKWLDEDEMLDITAIAQSSPGPIPINASVILGYRMCGIVGSLVAILGTALPPMIIISLISYFYAQFRSNQIIATALMVMRAGVAAVIFDVVINLAKNVVATKRALYISLMIAAFIAKVMFGVNAMILILACLAVGIADLIITLNRNKSEKKEVLKEGANI</sequence>
<name>A0A9D1PHE1_9FIRM</name>
<dbReference type="PANTHER" id="PTHR43663:SF2">
    <property type="entry name" value="CHROMATE TRANSPORT PROTEIN-RELATED"/>
    <property type="match status" value="1"/>
</dbReference>
<dbReference type="GO" id="GO:0015109">
    <property type="term" value="F:chromate transmembrane transporter activity"/>
    <property type="evidence" value="ECO:0007669"/>
    <property type="project" value="InterPro"/>
</dbReference>
<feature type="transmembrane region" description="Helical" evidence="7">
    <location>
        <begin position="12"/>
        <end position="33"/>
    </location>
</feature>
<evidence type="ECO:0000256" key="5">
    <source>
        <dbReference type="ARBA" id="ARBA00022989"/>
    </source>
</evidence>
<evidence type="ECO:0000256" key="6">
    <source>
        <dbReference type="ARBA" id="ARBA00023136"/>
    </source>
</evidence>